<comment type="cofactor">
    <cofactor evidence="5">
        <name>Mg(2+)</name>
        <dbReference type="ChEBI" id="CHEBI:18420"/>
    </cofactor>
</comment>
<comment type="similarity">
    <text evidence="1 5">Belongs to the 5-formyltetrahydrofolate cyclo-ligase family.</text>
</comment>
<dbReference type="GO" id="GO:0046872">
    <property type="term" value="F:metal ion binding"/>
    <property type="evidence" value="ECO:0007669"/>
    <property type="project" value="UniProtKB-KW"/>
</dbReference>
<dbReference type="GO" id="GO:0009396">
    <property type="term" value="P:folic acid-containing compound biosynthetic process"/>
    <property type="evidence" value="ECO:0007669"/>
    <property type="project" value="TreeGrafter"/>
</dbReference>
<evidence type="ECO:0000313" key="7">
    <source>
        <dbReference type="Proteomes" id="UP000824082"/>
    </source>
</evidence>
<reference evidence="6" key="2">
    <citation type="journal article" date="2021" name="PeerJ">
        <title>Extensive microbial diversity within the chicken gut microbiome revealed by metagenomics and culture.</title>
        <authorList>
            <person name="Gilroy R."/>
            <person name="Ravi A."/>
            <person name="Getino M."/>
            <person name="Pursley I."/>
            <person name="Horton D.L."/>
            <person name="Alikhan N.F."/>
            <person name="Baker D."/>
            <person name="Gharbi K."/>
            <person name="Hall N."/>
            <person name="Watson M."/>
            <person name="Adriaenssens E.M."/>
            <person name="Foster-Nyarko E."/>
            <person name="Jarju S."/>
            <person name="Secka A."/>
            <person name="Antonio M."/>
            <person name="Oren A."/>
            <person name="Chaudhuri R.R."/>
            <person name="La Ragione R."/>
            <person name="Hildebrand F."/>
            <person name="Pallen M.J."/>
        </authorList>
    </citation>
    <scope>NUCLEOTIDE SEQUENCE</scope>
    <source>
        <strain evidence="6">4509</strain>
    </source>
</reference>
<dbReference type="PIRSF" id="PIRSF006806">
    <property type="entry name" value="FTHF_cligase"/>
    <property type="match status" value="1"/>
</dbReference>
<keyword evidence="5" id="KW-0460">Magnesium</keyword>
<dbReference type="GO" id="GO:0035999">
    <property type="term" value="P:tetrahydrofolate interconversion"/>
    <property type="evidence" value="ECO:0007669"/>
    <property type="project" value="TreeGrafter"/>
</dbReference>
<accession>A0A9D1LK24</accession>
<sequence>MDGVMGAGRPVTDIRQVKRGLRKKFREIRLAMDPQEKAAWDRRITANLLRSPRYRKAKRVLLFVSKPIEIDTHSLIRTALQQGKQVLLPRCLNEQGHMEFFAIQSWEDLVPGLYGLLEPDPERCPCIQTFRPTDFCLVPGFSFDAKGYRLGFGKGYYDRFLSRFSGVTAGACYHCCTTQSLPHGRYDRPVDYLFTERYVRRLAPPDAPLPKLKER</sequence>
<dbReference type="Gene3D" id="3.40.50.10420">
    <property type="entry name" value="NagB/RpiA/CoA transferase-like"/>
    <property type="match status" value="1"/>
</dbReference>
<feature type="binding site" evidence="4">
    <location>
        <position position="64"/>
    </location>
    <ligand>
        <name>substrate</name>
    </ligand>
</feature>
<evidence type="ECO:0000256" key="1">
    <source>
        <dbReference type="ARBA" id="ARBA00010638"/>
    </source>
</evidence>
<comment type="caution">
    <text evidence="6">The sequence shown here is derived from an EMBL/GenBank/DDBJ whole genome shotgun (WGS) entry which is preliminary data.</text>
</comment>
<dbReference type="PANTHER" id="PTHR23407">
    <property type="entry name" value="ATPASE INHIBITOR/5-FORMYLTETRAHYDROFOLATE CYCLO-LIGASE"/>
    <property type="match status" value="1"/>
</dbReference>
<feature type="binding site" evidence="4">
    <location>
        <begin position="149"/>
        <end position="157"/>
    </location>
    <ligand>
        <name>ATP</name>
        <dbReference type="ChEBI" id="CHEBI:30616"/>
    </ligand>
</feature>
<keyword evidence="2 4" id="KW-0547">Nucleotide-binding</keyword>
<evidence type="ECO:0000256" key="3">
    <source>
        <dbReference type="ARBA" id="ARBA00022840"/>
    </source>
</evidence>
<evidence type="ECO:0000256" key="4">
    <source>
        <dbReference type="PIRSR" id="PIRSR006806-1"/>
    </source>
</evidence>
<dbReference type="InterPro" id="IPR037171">
    <property type="entry name" value="NagB/RpiA_transferase-like"/>
</dbReference>
<feature type="binding site" evidence="4">
    <location>
        <begin position="18"/>
        <end position="22"/>
    </location>
    <ligand>
        <name>ATP</name>
        <dbReference type="ChEBI" id="CHEBI:30616"/>
    </ligand>
</feature>
<protein>
    <recommendedName>
        <fullName evidence="5">5-formyltetrahydrofolate cyclo-ligase</fullName>
        <ecNumber evidence="5">6.3.3.2</ecNumber>
    </recommendedName>
</protein>
<dbReference type="EC" id="6.3.3.2" evidence="5"/>
<keyword evidence="6" id="KW-0436">Ligase</keyword>
<evidence type="ECO:0000256" key="2">
    <source>
        <dbReference type="ARBA" id="ARBA00022741"/>
    </source>
</evidence>
<gene>
    <name evidence="6" type="ORF">IAD19_03020</name>
</gene>
<evidence type="ECO:0000313" key="6">
    <source>
        <dbReference type="EMBL" id="HIU41502.1"/>
    </source>
</evidence>
<proteinExistence type="inferred from homology"/>
<dbReference type="NCBIfam" id="TIGR02727">
    <property type="entry name" value="MTHFS_bact"/>
    <property type="match status" value="1"/>
</dbReference>
<keyword evidence="3 4" id="KW-0067">ATP-binding</keyword>
<keyword evidence="5" id="KW-0479">Metal-binding</keyword>
<dbReference type="InterPro" id="IPR024185">
    <property type="entry name" value="FTHF_cligase-like_sf"/>
</dbReference>
<dbReference type="EMBL" id="DVMX01000058">
    <property type="protein sequence ID" value="HIU41502.1"/>
    <property type="molecule type" value="Genomic_DNA"/>
</dbReference>
<comment type="catalytic activity">
    <reaction evidence="5">
        <text>(6S)-5-formyl-5,6,7,8-tetrahydrofolate + ATP = (6R)-5,10-methenyltetrahydrofolate + ADP + phosphate</text>
        <dbReference type="Rhea" id="RHEA:10488"/>
        <dbReference type="ChEBI" id="CHEBI:30616"/>
        <dbReference type="ChEBI" id="CHEBI:43474"/>
        <dbReference type="ChEBI" id="CHEBI:57455"/>
        <dbReference type="ChEBI" id="CHEBI:57457"/>
        <dbReference type="ChEBI" id="CHEBI:456216"/>
        <dbReference type="EC" id="6.3.3.2"/>
    </reaction>
</comment>
<dbReference type="AlphaFoldDB" id="A0A9D1LK24"/>
<organism evidence="6 7">
    <name type="scientific">Candidatus Egerieicola faecale</name>
    <dbReference type="NCBI Taxonomy" id="2840774"/>
    <lineage>
        <taxon>Bacteria</taxon>
        <taxon>Bacillati</taxon>
        <taxon>Bacillota</taxon>
        <taxon>Clostridia</taxon>
        <taxon>Eubacteriales</taxon>
        <taxon>Oscillospiraceae</taxon>
        <taxon>Oscillospiraceae incertae sedis</taxon>
        <taxon>Candidatus Egerieicola</taxon>
    </lineage>
</organism>
<dbReference type="InterPro" id="IPR002698">
    <property type="entry name" value="FTHF_cligase"/>
</dbReference>
<dbReference type="Pfam" id="PF01812">
    <property type="entry name" value="5-FTHF_cyc-lig"/>
    <property type="match status" value="1"/>
</dbReference>
<evidence type="ECO:0000256" key="5">
    <source>
        <dbReference type="RuleBase" id="RU361279"/>
    </source>
</evidence>
<dbReference type="SUPFAM" id="SSF100950">
    <property type="entry name" value="NagB/RpiA/CoA transferase-like"/>
    <property type="match status" value="1"/>
</dbReference>
<name>A0A9D1LK24_9FIRM</name>
<dbReference type="PANTHER" id="PTHR23407:SF1">
    <property type="entry name" value="5-FORMYLTETRAHYDROFOLATE CYCLO-LIGASE"/>
    <property type="match status" value="1"/>
</dbReference>
<dbReference type="Proteomes" id="UP000824082">
    <property type="component" value="Unassembled WGS sequence"/>
</dbReference>
<feature type="binding site" evidence="4">
    <location>
        <position position="69"/>
    </location>
    <ligand>
        <name>substrate</name>
    </ligand>
</feature>
<reference evidence="6" key="1">
    <citation type="submission" date="2020-10" db="EMBL/GenBank/DDBJ databases">
        <authorList>
            <person name="Gilroy R."/>
        </authorList>
    </citation>
    <scope>NUCLEOTIDE SEQUENCE</scope>
    <source>
        <strain evidence="6">4509</strain>
    </source>
</reference>
<dbReference type="GO" id="GO:0030272">
    <property type="term" value="F:5-formyltetrahydrofolate cyclo-ligase activity"/>
    <property type="evidence" value="ECO:0007669"/>
    <property type="project" value="UniProtKB-EC"/>
</dbReference>
<dbReference type="GO" id="GO:0005524">
    <property type="term" value="F:ATP binding"/>
    <property type="evidence" value="ECO:0007669"/>
    <property type="project" value="UniProtKB-KW"/>
</dbReference>